<evidence type="ECO:0000256" key="4">
    <source>
        <dbReference type="ARBA" id="ARBA00022519"/>
    </source>
</evidence>
<feature type="transmembrane region" description="Helical" evidence="8">
    <location>
        <begin position="359"/>
        <end position="383"/>
    </location>
</feature>
<dbReference type="EMBL" id="CP081864">
    <property type="protein sequence ID" value="QZN94730.1"/>
    <property type="molecule type" value="Genomic_DNA"/>
</dbReference>
<proteinExistence type="inferred from homology"/>
<reference evidence="10 11" key="1">
    <citation type="submission" date="2021-08" db="EMBL/GenBank/DDBJ databases">
        <title>Culture and genomic analysis of Symbiopectobacterium purcellii sp. nov. gen. nov., isolated from the leafhopper Empoasca decipiens.</title>
        <authorList>
            <person name="Nadal-Jimenez P."/>
            <person name="Siozios S."/>
            <person name="Halliday N."/>
            <person name="Camara M."/>
            <person name="Hurst G.D.D."/>
        </authorList>
    </citation>
    <scope>NUCLEOTIDE SEQUENCE [LARGE SCALE GENOMIC DNA]</scope>
    <source>
        <strain evidence="10 11">SyEd1</strain>
    </source>
</reference>
<feature type="transmembrane region" description="Helical" evidence="8">
    <location>
        <begin position="51"/>
        <end position="73"/>
    </location>
</feature>
<dbReference type="InterPro" id="IPR035906">
    <property type="entry name" value="MetI-like_sf"/>
</dbReference>
<keyword evidence="5 8" id="KW-0812">Transmembrane</keyword>
<feature type="transmembrane region" description="Helical" evidence="8">
    <location>
        <begin position="233"/>
        <end position="252"/>
    </location>
</feature>
<comment type="subcellular location">
    <subcellularLocation>
        <location evidence="1">Cell inner membrane</location>
        <topology evidence="1">Multi-pass membrane protein</topology>
    </subcellularLocation>
    <subcellularLocation>
        <location evidence="8">Cell membrane</location>
        <topology evidence="8">Multi-pass membrane protein</topology>
    </subcellularLocation>
</comment>
<feature type="domain" description="ABC transmembrane type-1" evidence="9">
    <location>
        <begin position="49"/>
        <end position="251"/>
    </location>
</feature>
<feature type="transmembrane region" description="Helical" evidence="8">
    <location>
        <begin position="177"/>
        <end position="199"/>
    </location>
</feature>
<feature type="transmembrane region" description="Helical" evidence="8">
    <location>
        <begin position="403"/>
        <end position="424"/>
    </location>
</feature>
<dbReference type="Pfam" id="PF00528">
    <property type="entry name" value="BPD_transp_1"/>
    <property type="match status" value="1"/>
</dbReference>
<keyword evidence="11" id="KW-1185">Reference proteome</keyword>
<feature type="transmembrane region" description="Helical" evidence="8">
    <location>
        <begin position="85"/>
        <end position="105"/>
    </location>
</feature>
<evidence type="ECO:0000256" key="6">
    <source>
        <dbReference type="ARBA" id="ARBA00022989"/>
    </source>
</evidence>
<feature type="transmembrane region" description="Helical" evidence="8">
    <location>
        <begin position="282"/>
        <end position="305"/>
    </location>
</feature>
<evidence type="ECO:0000256" key="2">
    <source>
        <dbReference type="ARBA" id="ARBA00022448"/>
    </source>
</evidence>
<keyword evidence="3" id="KW-1003">Cell membrane</keyword>
<dbReference type="InterPro" id="IPR000515">
    <property type="entry name" value="MetI-like"/>
</dbReference>
<evidence type="ECO:0000256" key="8">
    <source>
        <dbReference type="RuleBase" id="RU363032"/>
    </source>
</evidence>
<sequence length="537" mass="59470">MMISGLWRISYWMINGAFLLPVGIVFALAFWPEAGGMLALWQQGMPLYLLHTTILVCGAVALSLLIGLPAAWVMAYYRFPGKRGVAWALCLPLAMPAFLMADFYADMLGQHGMLWSLFDLPAFSEESAHSRTLSGASVVLALAFYPYVYLPVRHALESQPPHWLQAAQLLKLTPRQVFWRLSFPLVRPVIGMGAMLVAVEALNDYGTARLLALPTLTTRLIDAGVLQGDTQAVAHWTLSLLPFVVLLTWLGLRFARQQRQNTFPGITDYIVKPELTAGKARLVTLVCWGLALLAFGLPLGRLLYWQLANIRDGWNATLLDALLNSLTMASLAAVILCAMMMPFLLFIRLAGLRAGRVSFALAQWGYVFPAAALATGIAMPLIALDNGLRSLAMLAEMPFVPPLFSSVWLIMVLVYCAKFSRFVLEPLSVSMANIPSILDQASATAGLTLWQRGARVYFPLLKPQVMMGVVILFFEGMKELNAAFLFRTFGWETLPTYVFRLAADNLLHWGALPALCLVVIGGVPMLWFQWLWKGNNR</sequence>
<evidence type="ECO:0000256" key="3">
    <source>
        <dbReference type="ARBA" id="ARBA00022475"/>
    </source>
</evidence>
<evidence type="ECO:0000313" key="11">
    <source>
        <dbReference type="Proteomes" id="UP000825886"/>
    </source>
</evidence>
<organism evidence="10 11">
    <name type="scientific">Symbiopectobacterium purcellii</name>
    <dbReference type="NCBI Taxonomy" id="2871826"/>
    <lineage>
        <taxon>Bacteria</taxon>
        <taxon>Pseudomonadati</taxon>
        <taxon>Pseudomonadota</taxon>
        <taxon>Gammaproteobacteria</taxon>
        <taxon>Enterobacterales</taxon>
        <taxon>Enterobacteriaceae</taxon>
    </lineage>
</organism>
<dbReference type="SUPFAM" id="SSF161098">
    <property type="entry name" value="MetI-like"/>
    <property type="match status" value="2"/>
</dbReference>
<accession>A0ABX9AP08</accession>
<feature type="transmembrane region" description="Helical" evidence="8">
    <location>
        <begin position="506"/>
        <end position="528"/>
    </location>
</feature>
<keyword evidence="6 8" id="KW-1133">Transmembrane helix</keyword>
<feature type="domain" description="ABC transmembrane type-1" evidence="9">
    <location>
        <begin position="322"/>
        <end position="530"/>
    </location>
</feature>
<keyword evidence="7 8" id="KW-0472">Membrane</keyword>
<dbReference type="Proteomes" id="UP000825886">
    <property type="component" value="Chromosome"/>
</dbReference>
<evidence type="ECO:0000259" key="9">
    <source>
        <dbReference type="PROSITE" id="PS50928"/>
    </source>
</evidence>
<comment type="similarity">
    <text evidence="8">Belongs to the binding-protein-dependent transport system permease family.</text>
</comment>
<dbReference type="CDD" id="cd06261">
    <property type="entry name" value="TM_PBP2"/>
    <property type="match status" value="1"/>
</dbReference>
<feature type="transmembrane region" description="Helical" evidence="8">
    <location>
        <begin position="12"/>
        <end position="31"/>
    </location>
</feature>
<gene>
    <name evidence="10" type="ORF">K6K13_15800</name>
</gene>
<protein>
    <submittedName>
        <fullName evidence="10">Iron ABC transporter permease</fullName>
    </submittedName>
</protein>
<dbReference type="Gene3D" id="1.10.3720.10">
    <property type="entry name" value="MetI-like"/>
    <property type="match status" value="2"/>
</dbReference>
<feature type="transmembrane region" description="Helical" evidence="8">
    <location>
        <begin position="133"/>
        <end position="156"/>
    </location>
</feature>
<dbReference type="PROSITE" id="PS50928">
    <property type="entry name" value="ABC_TM1"/>
    <property type="match status" value="2"/>
</dbReference>
<dbReference type="PANTHER" id="PTHR43357">
    <property type="entry name" value="INNER MEMBRANE ABC TRANSPORTER PERMEASE PROTEIN YDCV"/>
    <property type="match status" value="1"/>
</dbReference>
<keyword evidence="4" id="KW-0997">Cell inner membrane</keyword>
<name>A0ABX9AP08_9ENTR</name>
<evidence type="ECO:0000256" key="7">
    <source>
        <dbReference type="ARBA" id="ARBA00023136"/>
    </source>
</evidence>
<keyword evidence="2 8" id="KW-0813">Transport</keyword>
<evidence type="ECO:0000313" key="10">
    <source>
        <dbReference type="EMBL" id="QZN94730.1"/>
    </source>
</evidence>
<evidence type="ECO:0000256" key="1">
    <source>
        <dbReference type="ARBA" id="ARBA00004429"/>
    </source>
</evidence>
<feature type="transmembrane region" description="Helical" evidence="8">
    <location>
        <begin position="325"/>
        <end position="347"/>
    </location>
</feature>
<evidence type="ECO:0000256" key="5">
    <source>
        <dbReference type="ARBA" id="ARBA00022692"/>
    </source>
</evidence>
<dbReference type="PANTHER" id="PTHR43357:SF3">
    <property type="entry name" value="FE(3+)-TRANSPORT SYSTEM PERMEASE PROTEIN FBPB 2"/>
    <property type="match status" value="1"/>
</dbReference>